<name>A0A240U3X3_9BURK</name>
<dbReference type="Proteomes" id="UP000194432">
    <property type="component" value="Chromosome 1"/>
</dbReference>
<evidence type="ECO:0000259" key="4">
    <source>
        <dbReference type="Pfam" id="PF14341"/>
    </source>
</evidence>
<keyword evidence="2" id="KW-0812">Transmembrane</keyword>
<gene>
    <name evidence="5" type="ORF">CBP34_13980</name>
</gene>
<organism evidence="5 6">
    <name type="scientific">Acidovorax carolinensis</name>
    <dbReference type="NCBI Taxonomy" id="553814"/>
    <lineage>
        <taxon>Bacteria</taxon>
        <taxon>Pseudomonadati</taxon>
        <taxon>Pseudomonadota</taxon>
        <taxon>Betaproteobacteria</taxon>
        <taxon>Burkholderiales</taxon>
        <taxon>Comamonadaceae</taxon>
        <taxon>Acidovorax</taxon>
    </lineage>
</organism>
<dbReference type="EMBL" id="CP021361">
    <property type="protein sequence ID" value="ART52545.1"/>
    <property type="molecule type" value="Genomic_DNA"/>
</dbReference>
<dbReference type="InterPro" id="IPR025205">
    <property type="entry name" value="PilX/PilW_C"/>
</dbReference>
<feature type="domain" description="Type 4 fimbrial biogenesis protein PilX N-terminal" evidence="4">
    <location>
        <begin position="42"/>
        <end position="89"/>
    </location>
</feature>
<evidence type="ECO:0000256" key="1">
    <source>
        <dbReference type="SAM" id="MobiDB-lite"/>
    </source>
</evidence>
<dbReference type="Pfam" id="PF14341">
    <property type="entry name" value="PilX_N"/>
    <property type="match status" value="1"/>
</dbReference>
<keyword evidence="2" id="KW-0472">Membrane</keyword>
<feature type="region of interest" description="Disordered" evidence="1">
    <location>
        <begin position="1"/>
        <end position="27"/>
    </location>
</feature>
<protein>
    <submittedName>
        <fullName evidence="5">Pilus assembly protein PilX</fullName>
    </submittedName>
</protein>
<dbReference type="Pfam" id="PF13681">
    <property type="entry name" value="PilX"/>
    <property type="match status" value="1"/>
</dbReference>
<keyword evidence="2" id="KW-1133">Transmembrane helix</keyword>
<reference evidence="5 6" key="1">
    <citation type="submission" date="2017-05" db="EMBL/GenBank/DDBJ databases">
        <title>Polyphasic characterization of four soil-derived phenanthrene-degrading Acidovorax strains and proposal of Acidovorax phenanthrenivorans sp. nov.</title>
        <authorList>
            <person name="Singleton D.R."/>
            <person name="Lee J."/>
            <person name="Dickey A.N."/>
            <person name="Stroud A."/>
            <person name="Scholl E.H."/>
            <person name="Wright F.A."/>
            <person name="Aitken M.D."/>
        </authorList>
    </citation>
    <scope>NUCLEOTIDE SEQUENCE [LARGE SCALE GENOMIC DNA]</scope>
    <source>
        <strain evidence="5">NA3</strain>
    </source>
</reference>
<dbReference type="AlphaFoldDB" id="A0A240U3X3"/>
<feature type="transmembrane region" description="Helical" evidence="2">
    <location>
        <begin position="44"/>
        <end position="63"/>
    </location>
</feature>
<dbReference type="InterPro" id="IPR025746">
    <property type="entry name" value="PilX_N_dom"/>
</dbReference>
<evidence type="ECO:0000313" key="5">
    <source>
        <dbReference type="EMBL" id="ART52545.1"/>
    </source>
</evidence>
<evidence type="ECO:0000313" key="6">
    <source>
        <dbReference type="Proteomes" id="UP000194432"/>
    </source>
</evidence>
<dbReference type="KEGG" id="acin:CBP34_13980"/>
<proteinExistence type="predicted"/>
<accession>A0A240U3X3</accession>
<sequence>MRTPREHCKSATMPHSPRPDALRPNANCGHGQPLPAVPARQRGVALFVVIVFVMLSMLLALWASRTSLFNEMVVGNDADYQRAFEAAQALLQDAELDIRGEMADGSLCSGPPCRAYSSALQFPGDTNEINPLITVLESKATRCQDGLCARRVGRQDFWNYEKADTPVKPAANTALGEVPLFGTSGLETVGARYGQYTGAANTTTAGPLNPILTDTAAGRGGWYWIEIMRYSDTAKSANVIVDSTTSQLPLNLDVYVVFRITALAIGRKAGTTVVLQETYARQRTKD</sequence>
<evidence type="ECO:0000256" key="2">
    <source>
        <dbReference type="SAM" id="Phobius"/>
    </source>
</evidence>
<feature type="domain" description="PilX/PilW C-terminal" evidence="3">
    <location>
        <begin position="145"/>
        <end position="281"/>
    </location>
</feature>
<keyword evidence="6" id="KW-1185">Reference proteome</keyword>
<evidence type="ECO:0000259" key="3">
    <source>
        <dbReference type="Pfam" id="PF13681"/>
    </source>
</evidence>